<dbReference type="PANTHER" id="PTHR33755">
    <property type="entry name" value="TOXIN PARE1-RELATED"/>
    <property type="match status" value="1"/>
</dbReference>
<dbReference type="Proteomes" id="UP000654482">
    <property type="component" value="Unassembled WGS sequence"/>
</dbReference>
<dbReference type="InterPro" id="IPR051803">
    <property type="entry name" value="TA_system_RelE-like_toxin"/>
</dbReference>
<protein>
    <submittedName>
        <fullName evidence="3">Type II toxin-antitoxin system RelE/ParE family toxin</fullName>
    </submittedName>
</protein>
<reference evidence="3" key="1">
    <citation type="submission" date="2020-10" db="EMBL/GenBank/DDBJ databases">
        <authorList>
            <person name="Castelo-Branco R."/>
            <person name="Eusebio N."/>
            <person name="Adriana R."/>
            <person name="Vieira A."/>
            <person name="Brugerolle De Fraissinette N."/>
            <person name="Rezende De Castro R."/>
            <person name="Schneider M.P."/>
            <person name="Vasconcelos V."/>
            <person name="Leao P.N."/>
        </authorList>
    </citation>
    <scope>NUCLEOTIDE SEQUENCE</scope>
    <source>
        <strain evidence="3">LEGE 07157</strain>
    </source>
</reference>
<dbReference type="InterPro" id="IPR007712">
    <property type="entry name" value="RelE/ParE_toxin"/>
</dbReference>
<sequence length="98" mass="11362">MKRLVITRDASRDLSEISDYFLAESVEAGERFVEGFGRKCQYLEQFPYLGRSYTNLAPGLCGMPLMNYIIFYQITDDGIEILRVISGYRNLKDEFKTN</sequence>
<evidence type="ECO:0000313" key="4">
    <source>
        <dbReference type="Proteomes" id="UP000654482"/>
    </source>
</evidence>
<dbReference type="AlphaFoldDB" id="A0A8J7E379"/>
<dbReference type="InterPro" id="IPR035093">
    <property type="entry name" value="RelE/ParE_toxin_dom_sf"/>
</dbReference>
<evidence type="ECO:0000313" key="3">
    <source>
        <dbReference type="EMBL" id="MBE9119007.1"/>
    </source>
</evidence>
<gene>
    <name evidence="3" type="ORF">IQ249_24260</name>
</gene>
<dbReference type="RefSeq" id="WP_194032100.1">
    <property type="nucleotide sequence ID" value="NZ_JADEWZ010000073.1"/>
</dbReference>
<evidence type="ECO:0000256" key="1">
    <source>
        <dbReference type="ARBA" id="ARBA00006226"/>
    </source>
</evidence>
<dbReference type="PANTHER" id="PTHR33755:SF6">
    <property type="entry name" value="PLASMID STABILIZATION SYSTEM PROTEIN"/>
    <property type="match status" value="1"/>
</dbReference>
<proteinExistence type="inferred from homology"/>
<keyword evidence="4" id="KW-1185">Reference proteome</keyword>
<dbReference type="Pfam" id="PF05016">
    <property type="entry name" value="ParE_toxin"/>
    <property type="match status" value="1"/>
</dbReference>
<accession>A0A8J7E379</accession>
<comment type="caution">
    <text evidence="3">The sequence shown here is derived from an EMBL/GenBank/DDBJ whole genome shotgun (WGS) entry which is preliminary data.</text>
</comment>
<evidence type="ECO:0000256" key="2">
    <source>
        <dbReference type="ARBA" id="ARBA00022649"/>
    </source>
</evidence>
<name>A0A8J7E379_9CYAN</name>
<comment type="similarity">
    <text evidence="1">Belongs to the RelE toxin family.</text>
</comment>
<dbReference type="Gene3D" id="3.30.2310.20">
    <property type="entry name" value="RelE-like"/>
    <property type="match status" value="1"/>
</dbReference>
<keyword evidence="2" id="KW-1277">Toxin-antitoxin system</keyword>
<dbReference type="EMBL" id="JADEWZ010000073">
    <property type="protein sequence ID" value="MBE9119007.1"/>
    <property type="molecule type" value="Genomic_DNA"/>
</dbReference>
<organism evidence="3 4">
    <name type="scientific">Lusitaniella coriacea LEGE 07157</name>
    <dbReference type="NCBI Taxonomy" id="945747"/>
    <lineage>
        <taxon>Bacteria</taxon>
        <taxon>Bacillati</taxon>
        <taxon>Cyanobacteriota</taxon>
        <taxon>Cyanophyceae</taxon>
        <taxon>Spirulinales</taxon>
        <taxon>Lusitaniellaceae</taxon>
        <taxon>Lusitaniella</taxon>
    </lineage>
</organism>